<dbReference type="InterPro" id="IPR000225">
    <property type="entry name" value="Armadillo"/>
</dbReference>
<keyword evidence="9" id="KW-1185">Reference proteome</keyword>
<reference evidence="8" key="1">
    <citation type="submission" date="2022-08" db="EMBL/GenBank/DDBJ databases">
        <title>Novel sulfate-reducing endosymbionts in the free-living metamonad Anaeramoeba.</title>
        <authorList>
            <person name="Jerlstrom-Hultqvist J."/>
            <person name="Cepicka I."/>
            <person name="Gallot-Lavallee L."/>
            <person name="Salas-Leiva D."/>
            <person name="Curtis B.A."/>
            <person name="Zahonova K."/>
            <person name="Pipaliya S."/>
            <person name="Dacks J."/>
            <person name="Roger A.J."/>
        </authorList>
    </citation>
    <scope>NUCLEOTIDE SEQUENCE</scope>
    <source>
        <strain evidence="8">Schooner1</strain>
    </source>
</reference>
<dbReference type="SMART" id="SM00185">
    <property type="entry name" value="ARM"/>
    <property type="match status" value="7"/>
</dbReference>
<gene>
    <name evidence="8" type="ORF">M0813_00389</name>
</gene>
<evidence type="ECO:0000256" key="5">
    <source>
        <dbReference type="PIRNR" id="PIRNR005673"/>
    </source>
</evidence>
<dbReference type="Pfam" id="PF01749">
    <property type="entry name" value="IBB"/>
    <property type="match status" value="1"/>
</dbReference>
<dbReference type="Pfam" id="PF16186">
    <property type="entry name" value="Arm_3"/>
    <property type="match status" value="1"/>
</dbReference>
<keyword evidence="4 5" id="KW-0653">Protein transport</keyword>
<protein>
    <recommendedName>
        <fullName evidence="5">Importin subunit alpha</fullName>
    </recommendedName>
</protein>
<dbReference type="InterPro" id="IPR032413">
    <property type="entry name" value="Arm_3"/>
</dbReference>
<dbReference type="PIRSF" id="PIRSF005673">
    <property type="entry name" value="Importin_alpha"/>
    <property type="match status" value="1"/>
</dbReference>
<dbReference type="InterPro" id="IPR024931">
    <property type="entry name" value="Importin_alpha"/>
</dbReference>
<comment type="caution">
    <text evidence="8">The sequence shown here is derived from an EMBL/GenBank/DDBJ whole genome shotgun (WGS) entry which is preliminary data.</text>
</comment>
<dbReference type="EMBL" id="JAOAOG010000191">
    <property type="protein sequence ID" value="KAJ6241685.1"/>
    <property type="molecule type" value="Genomic_DNA"/>
</dbReference>
<evidence type="ECO:0000313" key="8">
    <source>
        <dbReference type="EMBL" id="KAJ6241685.1"/>
    </source>
</evidence>
<dbReference type="SUPFAM" id="SSF48371">
    <property type="entry name" value="ARM repeat"/>
    <property type="match status" value="1"/>
</dbReference>
<proteinExistence type="inferred from homology"/>
<evidence type="ECO:0000256" key="2">
    <source>
        <dbReference type="ARBA" id="ARBA00022448"/>
    </source>
</evidence>
<feature type="region of interest" description="Disordered" evidence="6">
    <location>
        <begin position="1"/>
        <end position="21"/>
    </location>
</feature>
<evidence type="ECO:0000256" key="6">
    <source>
        <dbReference type="SAM" id="MobiDB-lite"/>
    </source>
</evidence>
<accession>A0ABQ8YAG3</accession>
<feature type="domain" description="IBB" evidence="7">
    <location>
        <begin position="11"/>
        <end position="85"/>
    </location>
</feature>
<sequence length="530" mass="59978">MSDFQNKLRRREKKFKQKQSIGNSVLKRAEITVKFSKNKRKENLTKKRNLGKVVEQDSSNSNKMPLSTNNLNSSIKLINSNDKKSIRNGTEEIRKLLSVEEQPPNSLVISSGIVPKFISFLKGNDQKLIFESLWILSNLCSGSHEECKRIVDLDAISHIFNHLSSKDPNIIEQSVWAFGNIAGDCSQYRDMILNHPNSLKKLISLFNIYQNNLEIIKIICWALLNLCRGKPEANFSQVKCTLPIFVSLLNAEDQVLLIDALYALSYLSDGESIKIQSVIETGCTFRLIELLQSTSIEILAPTLEIFGNLVSGDHSATEKIISVGILEALKKLIHHSHAEIKKNVCWILSNITAGTPPQIEKVIQNGYIPPVIQLLAQDQRMDIRNEACWIISNAIYCGTAEQISKMVSLGALKEILNFLKKTTLPRMKIISLTSISKILKIGENEAQNSKSYNHYIQLVEQNGGVKTIEKLSNHENNEIRQLSDKILDNYLKNFDEKSEDLDIIDQDDFVEILSSEDSLPIEEPNFFCEY</sequence>
<dbReference type="Gene3D" id="1.25.10.10">
    <property type="entry name" value="Leucine-rich Repeat Variant"/>
    <property type="match status" value="1"/>
</dbReference>
<dbReference type="Proteomes" id="UP001150062">
    <property type="component" value="Unassembled WGS sequence"/>
</dbReference>
<feature type="compositionally biased region" description="Basic residues" evidence="6">
    <location>
        <begin position="7"/>
        <end position="17"/>
    </location>
</feature>
<evidence type="ECO:0000256" key="3">
    <source>
        <dbReference type="ARBA" id="ARBA00022737"/>
    </source>
</evidence>
<evidence type="ECO:0000256" key="1">
    <source>
        <dbReference type="ARBA" id="ARBA00010394"/>
    </source>
</evidence>
<comment type="similarity">
    <text evidence="1 5">Belongs to the importin alpha family.</text>
</comment>
<dbReference type="Pfam" id="PF00514">
    <property type="entry name" value="Arm"/>
    <property type="match status" value="4"/>
</dbReference>
<evidence type="ECO:0000313" key="9">
    <source>
        <dbReference type="Proteomes" id="UP001150062"/>
    </source>
</evidence>
<keyword evidence="2 5" id="KW-0813">Transport</keyword>
<dbReference type="PANTHER" id="PTHR23316">
    <property type="entry name" value="IMPORTIN ALPHA"/>
    <property type="match status" value="1"/>
</dbReference>
<organism evidence="8 9">
    <name type="scientific">Anaeramoeba flamelloides</name>
    <dbReference type="NCBI Taxonomy" id="1746091"/>
    <lineage>
        <taxon>Eukaryota</taxon>
        <taxon>Metamonada</taxon>
        <taxon>Anaeramoebidae</taxon>
        <taxon>Anaeramoeba</taxon>
    </lineage>
</organism>
<evidence type="ECO:0000256" key="4">
    <source>
        <dbReference type="ARBA" id="ARBA00022927"/>
    </source>
</evidence>
<feature type="compositionally biased region" description="Polar residues" evidence="6">
    <location>
        <begin position="56"/>
        <end position="65"/>
    </location>
</feature>
<evidence type="ECO:0000259" key="7">
    <source>
        <dbReference type="Pfam" id="PF01749"/>
    </source>
</evidence>
<feature type="region of interest" description="Disordered" evidence="6">
    <location>
        <begin position="42"/>
        <end position="66"/>
    </location>
</feature>
<name>A0ABQ8YAG3_9EUKA</name>
<dbReference type="InterPro" id="IPR016024">
    <property type="entry name" value="ARM-type_fold"/>
</dbReference>
<dbReference type="InterPro" id="IPR011989">
    <property type="entry name" value="ARM-like"/>
</dbReference>
<dbReference type="InterPro" id="IPR002652">
    <property type="entry name" value="Importin-a_IBB"/>
</dbReference>
<keyword evidence="3" id="KW-0677">Repeat</keyword>